<feature type="region of interest" description="Disordered" evidence="1">
    <location>
        <begin position="64"/>
        <end position="86"/>
    </location>
</feature>
<feature type="compositionally biased region" description="Polar residues" evidence="1">
    <location>
        <begin position="64"/>
        <end position="80"/>
    </location>
</feature>
<dbReference type="EMBL" id="JAFCIX010000335">
    <property type="protein sequence ID" value="KAH6594357.1"/>
    <property type="molecule type" value="Genomic_DNA"/>
</dbReference>
<comment type="caution">
    <text evidence="2">The sequence shown here is derived from an EMBL/GenBank/DDBJ whole genome shotgun (WGS) entry which is preliminary data.</text>
</comment>
<protein>
    <submittedName>
        <fullName evidence="2">Uncharacterized protein</fullName>
    </submittedName>
</protein>
<name>A0ABQ8F952_9FUNG</name>
<evidence type="ECO:0000313" key="3">
    <source>
        <dbReference type="Proteomes" id="UP001648503"/>
    </source>
</evidence>
<organism evidence="2 3">
    <name type="scientific">Batrachochytrium salamandrivorans</name>
    <dbReference type="NCBI Taxonomy" id="1357716"/>
    <lineage>
        <taxon>Eukaryota</taxon>
        <taxon>Fungi</taxon>
        <taxon>Fungi incertae sedis</taxon>
        <taxon>Chytridiomycota</taxon>
        <taxon>Chytridiomycota incertae sedis</taxon>
        <taxon>Chytridiomycetes</taxon>
        <taxon>Rhizophydiales</taxon>
        <taxon>Rhizophydiales incertae sedis</taxon>
        <taxon>Batrachochytrium</taxon>
    </lineage>
</organism>
<reference evidence="2 3" key="1">
    <citation type="submission" date="2021-02" db="EMBL/GenBank/DDBJ databases">
        <title>Variation within the Batrachochytrium salamandrivorans European outbreak.</title>
        <authorList>
            <person name="Kelly M."/>
            <person name="Pasmans F."/>
            <person name="Shea T.P."/>
            <person name="Munoz J.F."/>
            <person name="Carranza S."/>
            <person name="Cuomo C.A."/>
            <person name="Martel A."/>
        </authorList>
    </citation>
    <scope>NUCLEOTIDE SEQUENCE [LARGE SCALE GENOMIC DNA]</scope>
    <source>
        <strain evidence="2 3">AMFP18/2</strain>
    </source>
</reference>
<gene>
    <name evidence="2" type="ORF">BASA50_006605</name>
</gene>
<proteinExistence type="predicted"/>
<evidence type="ECO:0000313" key="2">
    <source>
        <dbReference type="EMBL" id="KAH6594357.1"/>
    </source>
</evidence>
<keyword evidence="3" id="KW-1185">Reference proteome</keyword>
<dbReference type="Proteomes" id="UP001648503">
    <property type="component" value="Unassembled WGS sequence"/>
</dbReference>
<sequence length="231" mass="25654">MSSSVTCFQRRASALTVGVALRHIKSLRYSRPWPKHLVTTSPQIEYLTTQARLVSCVHQYSTRPMTQGETTGHTTESQPTAPLPSSPAIQTSYDNIFRSIPELQEAHDALATYAESLGLGRPGPNQYSALIAASQKHPELCQHLLHIFYLLHVYQLIEGPTERINHKSITMQLPKGQSAKVVGLSMPSSQLQLEMAQVRAKRAAGLSDPPKEINAPTFWAQIWHIVKKGLK</sequence>
<evidence type="ECO:0000256" key="1">
    <source>
        <dbReference type="SAM" id="MobiDB-lite"/>
    </source>
</evidence>
<accession>A0ABQ8F952</accession>